<dbReference type="InterPro" id="IPR052016">
    <property type="entry name" value="Bact_Sigma-Reg"/>
</dbReference>
<evidence type="ECO:0000259" key="3">
    <source>
        <dbReference type="PROSITE" id="PS50885"/>
    </source>
</evidence>
<evidence type="ECO:0000313" key="4">
    <source>
        <dbReference type="EMBL" id="EHJ46439.1"/>
    </source>
</evidence>
<protein>
    <submittedName>
        <fullName evidence="4">Protein serine/threonine phosphatase with extracellular sensor</fullName>
    </submittedName>
</protein>
<dbReference type="InterPro" id="IPR001932">
    <property type="entry name" value="PPM-type_phosphatase-like_dom"/>
</dbReference>
<keyword evidence="1" id="KW-0378">Hydrolase</keyword>
<dbReference type="SMART" id="SM00304">
    <property type="entry name" value="HAMP"/>
    <property type="match status" value="1"/>
</dbReference>
<dbReference type="SUPFAM" id="SSF158472">
    <property type="entry name" value="HAMP domain-like"/>
    <property type="match status" value="1"/>
</dbReference>
<keyword evidence="2" id="KW-1133">Transmembrane helix</keyword>
<dbReference type="eggNOG" id="COG2208">
    <property type="taxonomic scope" value="Bacteria"/>
</dbReference>
<evidence type="ECO:0000256" key="1">
    <source>
        <dbReference type="ARBA" id="ARBA00022801"/>
    </source>
</evidence>
<gene>
    <name evidence="4" type="ORF">DFW101_0422</name>
</gene>
<dbReference type="GO" id="GO:0007165">
    <property type="term" value="P:signal transduction"/>
    <property type="evidence" value="ECO:0007669"/>
    <property type="project" value="InterPro"/>
</dbReference>
<dbReference type="Gene3D" id="6.10.340.10">
    <property type="match status" value="1"/>
</dbReference>
<name>G7QDD3_9BACT</name>
<reference evidence="5" key="1">
    <citation type="journal article" date="2015" name="Genome Announc.">
        <title>High-Quality Draft Genome Sequence of Desulfovibrio carbinoliphilus FW-101-2B, an Organic Acid-Oxidizing Sulfate-Reducing Bacterium Isolated from Uranium(VI)-Contaminated Groundwater.</title>
        <authorList>
            <person name="Ramsay B.D."/>
            <person name="Hwang C."/>
            <person name="Woo H.L."/>
            <person name="Carroll S.L."/>
            <person name="Lucas S."/>
            <person name="Han J."/>
            <person name="Lapidus A.L."/>
            <person name="Cheng J.F."/>
            <person name="Goodwin L.A."/>
            <person name="Pitluck S."/>
            <person name="Peters L."/>
            <person name="Chertkov O."/>
            <person name="Held B."/>
            <person name="Detter J.C."/>
            <person name="Han C.S."/>
            <person name="Tapia R."/>
            <person name="Land M.L."/>
            <person name="Hauser L.J."/>
            <person name="Kyrpides N.C."/>
            <person name="Ivanova N.N."/>
            <person name="Mikhailova N."/>
            <person name="Pagani I."/>
            <person name="Woyke T."/>
            <person name="Arkin A.P."/>
            <person name="Dehal P."/>
            <person name="Chivian D."/>
            <person name="Criddle C.S."/>
            <person name="Wu W."/>
            <person name="Chakraborty R."/>
            <person name="Hazen T.C."/>
            <person name="Fields M.W."/>
        </authorList>
    </citation>
    <scope>NUCLEOTIDE SEQUENCE [LARGE SCALE GENOMIC DNA]</scope>
    <source>
        <strain evidence="5">FW-101-2B</strain>
    </source>
</reference>
<dbReference type="eggNOG" id="COG2972">
    <property type="taxonomic scope" value="Bacteria"/>
</dbReference>
<dbReference type="PANTHER" id="PTHR43156:SF2">
    <property type="entry name" value="STAGE II SPORULATION PROTEIN E"/>
    <property type="match status" value="1"/>
</dbReference>
<dbReference type="Proteomes" id="UP000004662">
    <property type="component" value="Chromosome"/>
</dbReference>
<dbReference type="CDD" id="cd18773">
    <property type="entry name" value="PDC1_HK_sensor"/>
    <property type="match status" value="1"/>
</dbReference>
<dbReference type="SMART" id="SM00331">
    <property type="entry name" value="PP2C_SIG"/>
    <property type="match status" value="1"/>
</dbReference>
<dbReference type="STRING" id="694327.DFW101_0422"/>
<feature type="domain" description="HAMP" evidence="3">
    <location>
        <begin position="405"/>
        <end position="457"/>
    </location>
</feature>
<dbReference type="HOGENOM" id="CLU_020306_1_0_7"/>
<dbReference type="Pfam" id="PF07228">
    <property type="entry name" value="SpoIIE"/>
    <property type="match status" value="1"/>
</dbReference>
<dbReference type="EMBL" id="CM001368">
    <property type="protein sequence ID" value="EHJ46439.1"/>
    <property type="molecule type" value="Genomic_DNA"/>
</dbReference>
<keyword evidence="5" id="KW-1185">Reference proteome</keyword>
<dbReference type="Gene3D" id="3.60.40.10">
    <property type="entry name" value="PPM-type phosphatase domain"/>
    <property type="match status" value="1"/>
</dbReference>
<accession>G7QDD3</accession>
<sequence length="708" mass="73831">MRIRTKLLLFLLALVLPPLVAVSYYALRQGRLLGEELAGTAADSSRHAAAQELALMVELIGEDVNDNRQMLELSLAFLAQEAGRVLAAPAPDGATVFSSDAFDAARGLPAGLTPLAGLGVPATADAPSFSRPAGSAGIWPTDDARRLTRLLPTLATLQAKLAGNMLWAYVALPSGLLCTFPGHGRMPAGYDPRERPWYQAALHRGDAAWTILRDASTGRLTATVAAPIPGPDGKLLGVAGIDAPLETLLPESDLSRRWGEGVRALVVRNAPPSGRTEGGAGTGVEVLGSRDFLAATSGWNTPLAPVRLASPDAAALARLAAAIDGGQPEQMELSLEGDRYFAVYKPFPDAPAGLLVLVPSQAVLRQAASAEAAIRTRTQGMLTVVVSFALLAVAGAAGMAYFGARAVTRPVTSLCLAAERLAQGDLAARAPVAGRDELATLAATFNDMAPKLAERLRLKQDMLLAMEVQQNLLPKAPPVLPGLDIAGATSFCDETGGDYFDYLHLTPQGGGICDVVVGDATGHGVAAALFMATGRALLRAGRGGEPGPAALLTLANGLLWQDTMESGRFLTLYYLRLTDGGLAPDGGLTWARAGHDPALLYDPATDAFEELMGPGLPLGVLPDYAYEEQSHSGLAPGQVLAIGTDGIWEARNPAGEMYGKERFRRVLRATARGTAEAIVAAIHQDVAGFQAGAPRDDDITVVVVKALG</sequence>
<dbReference type="Pfam" id="PF00672">
    <property type="entry name" value="HAMP"/>
    <property type="match status" value="1"/>
</dbReference>
<dbReference type="PROSITE" id="PS50885">
    <property type="entry name" value="HAMP"/>
    <property type="match status" value="1"/>
</dbReference>
<dbReference type="GO" id="GO:0016020">
    <property type="term" value="C:membrane"/>
    <property type="evidence" value="ECO:0007669"/>
    <property type="project" value="InterPro"/>
</dbReference>
<dbReference type="PANTHER" id="PTHR43156">
    <property type="entry name" value="STAGE II SPORULATION PROTEIN E-RELATED"/>
    <property type="match status" value="1"/>
</dbReference>
<dbReference type="InterPro" id="IPR036457">
    <property type="entry name" value="PPM-type-like_dom_sf"/>
</dbReference>
<keyword evidence="2" id="KW-0812">Transmembrane</keyword>
<dbReference type="CDD" id="cd06225">
    <property type="entry name" value="HAMP"/>
    <property type="match status" value="1"/>
</dbReference>
<keyword evidence="2" id="KW-0472">Membrane</keyword>
<dbReference type="Gene3D" id="3.30.450.20">
    <property type="entry name" value="PAS domain"/>
    <property type="match status" value="1"/>
</dbReference>
<proteinExistence type="predicted"/>
<dbReference type="AlphaFoldDB" id="G7QDD3"/>
<feature type="transmembrane region" description="Helical" evidence="2">
    <location>
        <begin position="381"/>
        <end position="404"/>
    </location>
</feature>
<dbReference type="GO" id="GO:0016791">
    <property type="term" value="F:phosphatase activity"/>
    <property type="evidence" value="ECO:0007669"/>
    <property type="project" value="TreeGrafter"/>
</dbReference>
<dbReference type="RefSeq" id="WP_009179884.1">
    <property type="nucleotide sequence ID" value="NZ_CM001368.1"/>
</dbReference>
<dbReference type="InterPro" id="IPR003660">
    <property type="entry name" value="HAMP_dom"/>
</dbReference>
<evidence type="ECO:0000256" key="2">
    <source>
        <dbReference type="SAM" id="Phobius"/>
    </source>
</evidence>
<dbReference type="OrthoDB" id="343514at2"/>
<evidence type="ECO:0000313" key="5">
    <source>
        <dbReference type="Proteomes" id="UP000004662"/>
    </source>
</evidence>
<organism evidence="4 5">
    <name type="scientific">Solidesulfovibrio carbinoliphilus subsp. oakridgensis</name>
    <dbReference type="NCBI Taxonomy" id="694327"/>
    <lineage>
        <taxon>Bacteria</taxon>
        <taxon>Pseudomonadati</taxon>
        <taxon>Thermodesulfobacteriota</taxon>
        <taxon>Desulfovibrionia</taxon>
        <taxon>Desulfovibrionales</taxon>
        <taxon>Desulfovibrionaceae</taxon>
        <taxon>Solidesulfovibrio</taxon>
    </lineage>
</organism>